<dbReference type="GO" id="GO:0098542">
    <property type="term" value="P:defense response to other organism"/>
    <property type="evidence" value="ECO:0007669"/>
    <property type="project" value="InterPro"/>
</dbReference>
<proteinExistence type="predicted"/>
<organism evidence="4">
    <name type="scientific">Salvia splendens</name>
    <name type="common">Scarlet sage</name>
    <dbReference type="NCBI Taxonomy" id="180675"/>
    <lineage>
        <taxon>Eukaryota</taxon>
        <taxon>Viridiplantae</taxon>
        <taxon>Streptophyta</taxon>
        <taxon>Embryophyta</taxon>
        <taxon>Tracheophyta</taxon>
        <taxon>Spermatophyta</taxon>
        <taxon>Magnoliopsida</taxon>
        <taxon>eudicotyledons</taxon>
        <taxon>Gunneridae</taxon>
        <taxon>Pentapetalae</taxon>
        <taxon>asterids</taxon>
        <taxon>lamiids</taxon>
        <taxon>Lamiales</taxon>
        <taxon>Lamiaceae</taxon>
        <taxon>Nepetoideae</taxon>
        <taxon>Mentheae</taxon>
        <taxon>Salviinae</taxon>
        <taxon>Salvia</taxon>
        <taxon>Salvia subgen. Calosphace</taxon>
        <taxon>core Calosphace</taxon>
    </lineage>
</organism>
<gene>
    <name evidence="4" type="ORF">SASPL_132811</name>
</gene>
<comment type="subcellular location">
    <subcellularLocation>
        <location evidence="1">Membrane</location>
    </subcellularLocation>
</comment>
<keyword evidence="2 3" id="KW-0472">Membrane</keyword>
<evidence type="ECO:0008006" key="6">
    <source>
        <dbReference type="Google" id="ProtNLM"/>
    </source>
</evidence>
<dbReference type="EMBL" id="PNBA02000012">
    <property type="protein sequence ID" value="KAG6405225.1"/>
    <property type="molecule type" value="Genomic_DNA"/>
</dbReference>
<dbReference type="OrthoDB" id="630676at2759"/>
<feature type="transmembrane region" description="Helical" evidence="3">
    <location>
        <begin position="63"/>
        <end position="91"/>
    </location>
</feature>
<evidence type="ECO:0000256" key="3">
    <source>
        <dbReference type="SAM" id="Phobius"/>
    </source>
</evidence>
<keyword evidence="3" id="KW-1133">Transmembrane helix</keyword>
<dbReference type="PANTHER" id="PTHR31234:SF42">
    <property type="entry name" value="LATE EMBRYOGENESIS ABUNDANT (LEA) HYDROXYPROLINE-RICH GLYCOPROTEIN FAMILY"/>
    <property type="match status" value="1"/>
</dbReference>
<sequence>MDSVPTSPTHTNTPPSVKQNKLSPIYQIVLPKLATADTLLHSSKARARERAILRKPRATTPTIWCAAILCVIFSLLIIFLSITILVIFVAVQPRIPSFDTPGATLNAVFLNFPEYINADITILANFSNQNRKLSVRFEHIKVEVHLMEVVVATHDVPGFDLRPREARLMPVHMVSGLVHLPPNVAVEFQKQVIRNKVVYNIKASFKVRLNLGLIHYSYWLHGDCQMDMSSPPTSLHISHTCKTKR</sequence>
<keyword evidence="3" id="KW-0812">Transmembrane</keyword>
<protein>
    <recommendedName>
        <fullName evidence="6">Late embryogenesis abundant protein LEA-2 subgroup domain-containing protein</fullName>
    </recommendedName>
</protein>
<comment type="caution">
    <text evidence="4">The sequence shown here is derived from an EMBL/GenBank/DDBJ whole genome shotgun (WGS) entry which is preliminary data.</text>
</comment>
<dbReference type="GO" id="GO:0005886">
    <property type="term" value="C:plasma membrane"/>
    <property type="evidence" value="ECO:0007669"/>
    <property type="project" value="TreeGrafter"/>
</dbReference>
<accession>A0A8X8X057</accession>
<reference evidence="4" key="1">
    <citation type="submission" date="2018-01" db="EMBL/GenBank/DDBJ databases">
        <authorList>
            <person name="Mao J.F."/>
        </authorList>
    </citation>
    <scope>NUCLEOTIDE SEQUENCE</scope>
    <source>
        <strain evidence="4">Huo1</strain>
        <tissue evidence="4">Leaf</tissue>
    </source>
</reference>
<evidence type="ECO:0000256" key="1">
    <source>
        <dbReference type="ARBA" id="ARBA00004370"/>
    </source>
</evidence>
<dbReference type="InterPro" id="IPR044839">
    <property type="entry name" value="NDR1-like"/>
</dbReference>
<evidence type="ECO:0000313" key="5">
    <source>
        <dbReference type="Proteomes" id="UP000298416"/>
    </source>
</evidence>
<dbReference type="Proteomes" id="UP000298416">
    <property type="component" value="Unassembled WGS sequence"/>
</dbReference>
<evidence type="ECO:0000313" key="4">
    <source>
        <dbReference type="EMBL" id="KAG6405225.1"/>
    </source>
</evidence>
<evidence type="ECO:0000256" key="2">
    <source>
        <dbReference type="ARBA" id="ARBA00023136"/>
    </source>
</evidence>
<reference evidence="4" key="2">
    <citation type="submission" date="2020-08" db="EMBL/GenBank/DDBJ databases">
        <title>Plant Genome Project.</title>
        <authorList>
            <person name="Zhang R.-G."/>
        </authorList>
    </citation>
    <scope>NUCLEOTIDE SEQUENCE</scope>
    <source>
        <strain evidence="4">Huo1</strain>
        <tissue evidence="4">Leaf</tissue>
    </source>
</reference>
<name>A0A8X8X057_SALSN</name>
<keyword evidence="5" id="KW-1185">Reference proteome</keyword>
<dbReference type="AlphaFoldDB" id="A0A8X8X057"/>
<dbReference type="PANTHER" id="PTHR31234">
    <property type="entry name" value="LATE EMBRYOGENESIS ABUNDANT (LEA) HYDROXYPROLINE-RICH GLYCOPROTEIN FAMILY"/>
    <property type="match status" value="1"/>
</dbReference>